<dbReference type="AlphaFoldDB" id="A0AAD6D6T8"/>
<organism evidence="2 3">
    <name type="scientific">Penicillium frequentans</name>
    <dbReference type="NCBI Taxonomy" id="3151616"/>
    <lineage>
        <taxon>Eukaryota</taxon>
        <taxon>Fungi</taxon>
        <taxon>Dikarya</taxon>
        <taxon>Ascomycota</taxon>
        <taxon>Pezizomycotina</taxon>
        <taxon>Eurotiomycetes</taxon>
        <taxon>Eurotiomycetidae</taxon>
        <taxon>Eurotiales</taxon>
        <taxon>Aspergillaceae</taxon>
        <taxon>Penicillium</taxon>
    </lineage>
</organism>
<proteinExistence type="predicted"/>
<evidence type="ECO:0000259" key="1">
    <source>
        <dbReference type="Pfam" id="PF09995"/>
    </source>
</evidence>
<dbReference type="Proteomes" id="UP001220324">
    <property type="component" value="Unassembled WGS sequence"/>
</dbReference>
<accession>A0AAD6D6T8</accession>
<dbReference type="GO" id="GO:0016491">
    <property type="term" value="F:oxidoreductase activity"/>
    <property type="evidence" value="ECO:0007669"/>
    <property type="project" value="InterPro"/>
</dbReference>
<keyword evidence="3" id="KW-1185">Reference proteome</keyword>
<dbReference type="EMBL" id="JAQIZZ010000001">
    <property type="protein sequence ID" value="KAJ5557065.1"/>
    <property type="molecule type" value="Genomic_DNA"/>
</dbReference>
<sequence>MAFETEAEKKPYKWVKNAIESSDPYKDYEKIWRLSIEFSGGGDFIQNLIYATTFSNFIASEWGSEVVWRNDGGKVLHRATDRVYETQYHNSVWWYHGPHHPETQKSVDTINKRHAYYAKTYPGVFSHTTDYTYVLCFTAISVHRLRLRLHLPGFTEKQKLAAHIFWKEMAQLFLVEVPHRPLEEWKPLPTHEDFPQDWDEMYRYCEDFENNHMAVTDKGHMIAEALFDQFADRFFPPALRPLGRSIPITLSLPQTLKAHRIQPTNPILARIIIFLVGTFMWIMETFFPDPKISYQETLQLQLADKNQKKQTRKLDSGFPATFASNHQGAAAFCPFSVSTKKSD</sequence>
<gene>
    <name evidence="2" type="ORF">N7494_000980</name>
</gene>
<name>A0AAD6D6T8_9EURO</name>
<protein>
    <recommendedName>
        <fullName evidence="1">ER-bound oxygenase mpaB/mpaB'/Rubber oxygenase catalytic domain-containing protein</fullName>
    </recommendedName>
</protein>
<dbReference type="Pfam" id="PF09995">
    <property type="entry name" value="MPAB_Lcp_cat"/>
    <property type="match status" value="1"/>
</dbReference>
<reference evidence="2 3" key="1">
    <citation type="journal article" date="2023" name="IMA Fungus">
        <title>Comparative genomic study of the Penicillium genus elucidates a diverse pangenome and 15 lateral gene transfer events.</title>
        <authorList>
            <person name="Petersen C."/>
            <person name="Sorensen T."/>
            <person name="Nielsen M.R."/>
            <person name="Sondergaard T.E."/>
            <person name="Sorensen J.L."/>
            <person name="Fitzpatrick D.A."/>
            <person name="Frisvad J.C."/>
            <person name="Nielsen K.L."/>
        </authorList>
    </citation>
    <scope>NUCLEOTIDE SEQUENCE [LARGE SCALE GENOMIC DNA]</scope>
    <source>
        <strain evidence="2 3">IBT 35679</strain>
    </source>
</reference>
<dbReference type="InterPro" id="IPR018713">
    <property type="entry name" value="MPAB/Lcp_cat_dom"/>
</dbReference>
<evidence type="ECO:0000313" key="3">
    <source>
        <dbReference type="Proteomes" id="UP001220324"/>
    </source>
</evidence>
<evidence type="ECO:0000313" key="2">
    <source>
        <dbReference type="EMBL" id="KAJ5557065.1"/>
    </source>
</evidence>
<comment type="caution">
    <text evidence="2">The sequence shown here is derived from an EMBL/GenBank/DDBJ whole genome shotgun (WGS) entry which is preliminary data.</text>
</comment>
<feature type="domain" description="ER-bound oxygenase mpaB/mpaB'/Rubber oxygenase catalytic" evidence="1">
    <location>
        <begin position="73"/>
        <end position="247"/>
    </location>
</feature>